<keyword evidence="11" id="KW-1185">Reference proteome</keyword>
<dbReference type="Pfam" id="PF02949">
    <property type="entry name" value="7tm_6"/>
    <property type="match status" value="1"/>
</dbReference>
<evidence type="ECO:0000256" key="3">
    <source>
        <dbReference type="ARBA" id="ARBA00022606"/>
    </source>
</evidence>
<dbReference type="GO" id="GO:0004984">
    <property type="term" value="F:olfactory receptor activity"/>
    <property type="evidence" value="ECO:0007669"/>
    <property type="project" value="InterPro"/>
</dbReference>
<evidence type="ECO:0000256" key="5">
    <source>
        <dbReference type="ARBA" id="ARBA00022725"/>
    </source>
</evidence>
<dbReference type="KEGG" id="fas:105269297"/>
<dbReference type="PANTHER" id="PTHR21137:SF35">
    <property type="entry name" value="ODORANT RECEPTOR 19A-RELATED"/>
    <property type="match status" value="1"/>
</dbReference>
<evidence type="ECO:0000256" key="7">
    <source>
        <dbReference type="ARBA" id="ARBA00023136"/>
    </source>
</evidence>
<evidence type="ECO:0000256" key="8">
    <source>
        <dbReference type="ARBA" id="ARBA00023170"/>
    </source>
</evidence>
<evidence type="ECO:0000256" key="10">
    <source>
        <dbReference type="RuleBase" id="RU351113"/>
    </source>
</evidence>
<keyword evidence="8 10" id="KW-0675">Receptor</keyword>
<proteinExistence type="inferred from homology"/>
<keyword evidence="3 10" id="KW-0716">Sensory transduction</keyword>
<dbReference type="GeneID" id="105269297"/>
<sequence length="390" mass="44738">MGKDLLKSYTSYAKNVKRISIISGIWPSEKPNIFYKSLPYFIISVLLTISCATMNFAYVNIHNMNRVMKGMSISLSYLNAIMKVICYLVHREKLIELNDTINELLRRQQGDEQLLSRTLSSLRFFKVLSMLLMWSASIVVGMYFITPLMIMINQYSHGVKPIRYLLPYPAVYPYKILGGSALYALHYAIESYGCLCLFSTTASIDNIFALYSSQIIGQLRALTYEMKRFTFKVGYEKHLQGLIEVHRKLIRCCQLLQAIHGPIVLTMMVITAIILCCLIFQISQMKTVSVKQVMFFVVYISVKLLQTLIYAWAGTLITTECDNFRNEVYATGWENLGLKSAGHHVKIILMQRPIRLKACSYTFISMNLFTGILNTTLSYFFLLQALDDEQ</sequence>
<accession>A0A9R1U511</accession>
<feature type="transmembrane region" description="Helical" evidence="10">
    <location>
        <begin position="124"/>
        <end position="145"/>
    </location>
</feature>
<feature type="transmembrane region" description="Helical" evidence="10">
    <location>
        <begin position="38"/>
        <end position="59"/>
    </location>
</feature>
<feature type="transmembrane region" description="Helical" evidence="10">
    <location>
        <begin position="258"/>
        <end position="282"/>
    </location>
</feature>
<keyword evidence="2" id="KW-1003">Cell membrane</keyword>
<evidence type="ECO:0000256" key="6">
    <source>
        <dbReference type="ARBA" id="ARBA00022989"/>
    </source>
</evidence>
<keyword evidence="9 10" id="KW-0807">Transducer</keyword>
<organism evidence="11 12">
    <name type="scientific">Fopius arisanus</name>
    <dbReference type="NCBI Taxonomy" id="64838"/>
    <lineage>
        <taxon>Eukaryota</taxon>
        <taxon>Metazoa</taxon>
        <taxon>Ecdysozoa</taxon>
        <taxon>Arthropoda</taxon>
        <taxon>Hexapoda</taxon>
        <taxon>Insecta</taxon>
        <taxon>Pterygota</taxon>
        <taxon>Neoptera</taxon>
        <taxon>Endopterygota</taxon>
        <taxon>Hymenoptera</taxon>
        <taxon>Apocrita</taxon>
        <taxon>Ichneumonoidea</taxon>
        <taxon>Braconidae</taxon>
        <taxon>Opiinae</taxon>
        <taxon>Fopius</taxon>
    </lineage>
</organism>
<keyword evidence="7 10" id="KW-0472">Membrane</keyword>
<evidence type="ECO:0000256" key="4">
    <source>
        <dbReference type="ARBA" id="ARBA00022692"/>
    </source>
</evidence>
<evidence type="ECO:0000313" key="11">
    <source>
        <dbReference type="Proteomes" id="UP000694866"/>
    </source>
</evidence>
<dbReference type="AlphaFoldDB" id="A0A9R1U511"/>
<dbReference type="GO" id="GO:0007165">
    <property type="term" value="P:signal transduction"/>
    <property type="evidence" value="ECO:0007669"/>
    <property type="project" value="UniProtKB-KW"/>
</dbReference>
<dbReference type="PANTHER" id="PTHR21137">
    <property type="entry name" value="ODORANT RECEPTOR"/>
    <property type="match status" value="1"/>
</dbReference>
<dbReference type="InterPro" id="IPR004117">
    <property type="entry name" value="7tm6_olfct_rcpt"/>
</dbReference>
<reference evidence="12" key="1">
    <citation type="submission" date="2025-08" db="UniProtKB">
        <authorList>
            <consortium name="RefSeq"/>
        </authorList>
    </citation>
    <scope>IDENTIFICATION</scope>
    <source>
        <strain evidence="12">USDA-PBARC FA_bdor</strain>
        <tissue evidence="12">Whole organism</tissue>
    </source>
</reference>
<comment type="subcellular location">
    <subcellularLocation>
        <location evidence="1 10">Cell membrane</location>
        <topology evidence="1 10">Multi-pass membrane protein</topology>
    </subcellularLocation>
</comment>
<evidence type="ECO:0000256" key="2">
    <source>
        <dbReference type="ARBA" id="ARBA00022475"/>
    </source>
</evidence>
<protein>
    <recommendedName>
        <fullName evidence="10">Odorant receptor</fullName>
    </recommendedName>
</protein>
<keyword evidence="5 10" id="KW-0552">Olfaction</keyword>
<comment type="caution">
    <text evidence="10">Lacks conserved residue(s) required for the propagation of feature annotation.</text>
</comment>
<evidence type="ECO:0000256" key="1">
    <source>
        <dbReference type="ARBA" id="ARBA00004651"/>
    </source>
</evidence>
<name>A0A9R1U511_9HYME</name>
<keyword evidence="4 10" id="KW-0812">Transmembrane</keyword>
<keyword evidence="6 10" id="KW-1133">Transmembrane helix</keyword>
<evidence type="ECO:0000256" key="9">
    <source>
        <dbReference type="ARBA" id="ARBA00023224"/>
    </source>
</evidence>
<dbReference type="GO" id="GO:0005886">
    <property type="term" value="C:plasma membrane"/>
    <property type="evidence" value="ECO:0007669"/>
    <property type="project" value="UniProtKB-SubCell"/>
</dbReference>
<feature type="transmembrane region" description="Helical" evidence="10">
    <location>
        <begin position="294"/>
        <end position="317"/>
    </location>
</feature>
<gene>
    <name evidence="12" type="primary">LOC105269297</name>
</gene>
<feature type="transmembrane region" description="Helical" evidence="10">
    <location>
        <begin position="358"/>
        <end position="382"/>
    </location>
</feature>
<dbReference type="GO" id="GO:0005549">
    <property type="term" value="F:odorant binding"/>
    <property type="evidence" value="ECO:0007669"/>
    <property type="project" value="InterPro"/>
</dbReference>
<dbReference type="OrthoDB" id="7548151at2759"/>
<dbReference type="RefSeq" id="XP_011307733.1">
    <property type="nucleotide sequence ID" value="XM_011309431.1"/>
</dbReference>
<comment type="similarity">
    <text evidence="10">Belongs to the insect chemoreceptor superfamily. Heteromeric odorant receptor channel (TC 1.A.69) family.</text>
</comment>
<dbReference type="Proteomes" id="UP000694866">
    <property type="component" value="Unplaced"/>
</dbReference>
<evidence type="ECO:0000313" key="12">
    <source>
        <dbReference type="RefSeq" id="XP_011307733.1"/>
    </source>
</evidence>